<comment type="caution">
    <text evidence="2">The sequence shown here is derived from an EMBL/GenBank/DDBJ whole genome shotgun (WGS) entry which is preliminary data.</text>
</comment>
<evidence type="ECO:0000313" key="2">
    <source>
        <dbReference type="EMBL" id="PRZ40478.1"/>
    </source>
</evidence>
<dbReference type="RefSeq" id="WP_106350122.1">
    <property type="nucleotide sequence ID" value="NZ_PVUE01000016.1"/>
</dbReference>
<dbReference type="GO" id="GO:0005829">
    <property type="term" value="C:cytosol"/>
    <property type="evidence" value="ECO:0007669"/>
    <property type="project" value="TreeGrafter"/>
</dbReference>
<feature type="domain" description="Luciferase-like" evidence="1">
    <location>
        <begin position="14"/>
        <end position="271"/>
    </location>
</feature>
<dbReference type="PANTHER" id="PTHR30137:SF15">
    <property type="entry name" value="BLL6902 PROTEIN"/>
    <property type="match status" value="1"/>
</dbReference>
<proteinExistence type="predicted"/>
<protein>
    <submittedName>
        <fullName evidence="2">Alkanesulfonate monooxygenase SsuD/methylene tetrahydromethanopterin reductase-like flavin-dependent oxidoreductase (Luciferase family)</fullName>
    </submittedName>
</protein>
<keyword evidence="3" id="KW-1185">Reference proteome</keyword>
<dbReference type="InterPro" id="IPR011251">
    <property type="entry name" value="Luciferase-like_dom"/>
</dbReference>
<evidence type="ECO:0000259" key="1">
    <source>
        <dbReference type="Pfam" id="PF00296"/>
    </source>
</evidence>
<name>A0A2T0ZWM1_9ACTN</name>
<sequence>MTDYPPLAPPRFGFISHVVGSEPSRTVINRTVELATYAEEVGFDSFWVAQHHFGAQRAHCPSPLVLLSAIAAQTSRIRLGTAVVIGSLEDPIRLAEDASMLDILSNGRVELGLGAGANESTARRFGHDHARRHESFLTNLHALRDLLDSAGVVPHSPGLRDRLWIGTASESGFALAANLGLGVLTGRSSSPAGPRDEIAAGRAAAYIKTAASPRVGMSRSVLCATNAQLALDHLRPGIDRWLAEGKRSGRFPAGYDAQQYVDAGHAYLGTTSDVRDALRRDLVMPYATDVLCNVQPSTPSHAAILNNLRLFGRDVIGGWST</sequence>
<organism evidence="2 3">
    <name type="scientific">Antricoccus suffuscus</name>
    <dbReference type="NCBI Taxonomy" id="1629062"/>
    <lineage>
        <taxon>Bacteria</taxon>
        <taxon>Bacillati</taxon>
        <taxon>Actinomycetota</taxon>
        <taxon>Actinomycetes</taxon>
        <taxon>Geodermatophilales</taxon>
        <taxon>Antricoccaceae</taxon>
        <taxon>Antricoccus</taxon>
    </lineage>
</organism>
<dbReference type="Proteomes" id="UP000237752">
    <property type="component" value="Unassembled WGS sequence"/>
</dbReference>
<dbReference type="Gene3D" id="3.20.20.30">
    <property type="entry name" value="Luciferase-like domain"/>
    <property type="match status" value="1"/>
</dbReference>
<dbReference type="SUPFAM" id="SSF51679">
    <property type="entry name" value="Bacterial luciferase-like"/>
    <property type="match status" value="1"/>
</dbReference>
<accession>A0A2T0ZWM1</accession>
<dbReference type="PANTHER" id="PTHR30137">
    <property type="entry name" value="LUCIFERASE-LIKE MONOOXYGENASE"/>
    <property type="match status" value="1"/>
</dbReference>
<keyword evidence="2" id="KW-0560">Oxidoreductase</keyword>
<dbReference type="InterPro" id="IPR036661">
    <property type="entry name" value="Luciferase-like_sf"/>
</dbReference>
<dbReference type="OrthoDB" id="7903015at2"/>
<keyword evidence="2" id="KW-0503">Monooxygenase</keyword>
<dbReference type="EMBL" id="PVUE01000016">
    <property type="protein sequence ID" value="PRZ40478.1"/>
    <property type="molecule type" value="Genomic_DNA"/>
</dbReference>
<gene>
    <name evidence="2" type="ORF">CLV47_1168</name>
</gene>
<reference evidence="2 3" key="1">
    <citation type="submission" date="2018-03" db="EMBL/GenBank/DDBJ databases">
        <title>Genomic Encyclopedia of Archaeal and Bacterial Type Strains, Phase II (KMG-II): from individual species to whole genera.</title>
        <authorList>
            <person name="Goeker M."/>
        </authorList>
    </citation>
    <scope>NUCLEOTIDE SEQUENCE [LARGE SCALE GENOMIC DNA]</scope>
    <source>
        <strain evidence="2 3">DSM 100065</strain>
    </source>
</reference>
<dbReference type="AlphaFoldDB" id="A0A2T0ZWM1"/>
<dbReference type="Pfam" id="PF00296">
    <property type="entry name" value="Bac_luciferase"/>
    <property type="match status" value="1"/>
</dbReference>
<evidence type="ECO:0000313" key="3">
    <source>
        <dbReference type="Proteomes" id="UP000237752"/>
    </source>
</evidence>
<dbReference type="GO" id="GO:0004497">
    <property type="term" value="F:monooxygenase activity"/>
    <property type="evidence" value="ECO:0007669"/>
    <property type="project" value="UniProtKB-KW"/>
</dbReference>
<dbReference type="GO" id="GO:0016705">
    <property type="term" value="F:oxidoreductase activity, acting on paired donors, with incorporation or reduction of molecular oxygen"/>
    <property type="evidence" value="ECO:0007669"/>
    <property type="project" value="InterPro"/>
</dbReference>
<dbReference type="InterPro" id="IPR050766">
    <property type="entry name" value="Bact_Lucif_Oxidored"/>
</dbReference>